<evidence type="ECO:0000313" key="4">
    <source>
        <dbReference type="Proteomes" id="UP000064967"/>
    </source>
</evidence>
<evidence type="ECO:0000256" key="2">
    <source>
        <dbReference type="SAM" id="SignalP"/>
    </source>
</evidence>
<keyword evidence="2" id="KW-0732">Signal</keyword>
<feature type="compositionally biased region" description="Low complexity" evidence="1">
    <location>
        <begin position="48"/>
        <end position="57"/>
    </location>
</feature>
<gene>
    <name evidence="3" type="ORF">AKJ09_03415</name>
</gene>
<feature type="compositionally biased region" description="Polar residues" evidence="1">
    <location>
        <begin position="38"/>
        <end position="47"/>
    </location>
</feature>
<name>A0A0K1PTR5_9BACT</name>
<dbReference type="AlphaFoldDB" id="A0A0K1PTR5"/>
<proteinExistence type="predicted"/>
<feature type="chain" id="PRO_5005466266" evidence="2">
    <location>
        <begin position="25"/>
        <end position="354"/>
    </location>
</feature>
<dbReference type="KEGG" id="llu:AKJ09_03415"/>
<feature type="region of interest" description="Disordered" evidence="1">
    <location>
        <begin position="26"/>
        <end position="64"/>
    </location>
</feature>
<organism evidence="3 4">
    <name type="scientific">Labilithrix luteola</name>
    <dbReference type="NCBI Taxonomy" id="1391654"/>
    <lineage>
        <taxon>Bacteria</taxon>
        <taxon>Pseudomonadati</taxon>
        <taxon>Myxococcota</taxon>
        <taxon>Polyangia</taxon>
        <taxon>Polyangiales</taxon>
        <taxon>Labilitrichaceae</taxon>
        <taxon>Labilithrix</taxon>
    </lineage>
</organism>
<reference evidence="3 4" key="1">
    <citation type="submission" date="2015-08" db="EMBL/GenBank/DDBJ databases">
        <authorList>
            <person name="Babu N.S."/>
            <person name="Beckwith C.J."/>
            <person name="Beseler K.G."/>
            <person name="Brison A."/>
            <person name="Carone J.V."/>
            <person name="Caskin T.P."/>
            <person name="Diamond M."/>
            <person name="Durham M.E."/>
            <person name="Foxe J.M."/>
            <person name="Go M."/>
            <person name="Henderson B.A."/>
            <person name="Jones I.B."/>
            <person name="McGettigan J.A."/>
            <person name="Micheletti S.J."/>
            <person name="Nasrallah M.E."/>
            <person name="Ortiz D."/>
            <person name="Piller C.R."/>
            <person name="Privatt S.R."/>
            <person name="Schneider S.L."/>
            <person name="Sharp S."/>
            <person name="Smith T.C."/>
            <person name="Stanton J.D."/>
            <person name="Ullery H.E."/>
            <person name="Wilson R.J."/>
            <person name="Serrano M.G."/>
            <person name="Buck G."/>
            <person name="Lee V."/>
            <person name="Wang Y."/>
            <person name="Carvalho R."/>
            <person name="Voegtly L."/>
            <person name="Shi R."/>
            <person name="Duckworth R."/>
            <person name="Johnson A."/>
            <person name="Loviza R."/>
            <person name="Walstead R."/>
            <person name="Shah Z."/>
            <person name="Kiflezghi M."/>
            <person name="Wade K."/>
            <person name="Ball S.L."/>
            <person name="Bradley K.W."/>
            <person name="Asai D.J."/>
            <person name="Bowman C.A."/>
            <person name="Russell D.A."/>
            <person name="Pope W.H."/>
            <person name="Jacobs-Sera D."/>
            <person name="Hendrix R.W."/>
            <person name="Hatfull G.F."/>
        </authorList>
    </citation>
    <scope>NUCLEOTIDE SEQUENCE [LARGE SCALE GENOMIC DNA]</scope>
    <source>
        <strain evidence="3 4">DSM 27648</strain>
    </source>
</reference>
<keyword evidence="4" id="KW-1185">Reference proteome</keyword>
<dbReference type="Proteomes" id="UP000064967">
    <property type="component" value="Chromosome"/>
</dbReference>
<accession>A0A0K1PTR5</accession>
<dbReference type="STRING" id="1391654.AKJ09_03415"/>
<feature type="compositionally biased region" description="Low complexity" evidence="1">
    <location>
        <begin position="26"/>
        <end position="37"/>
    </location>
</feature>
<evidence type="ECO:0000256" key="1">
    <source>
        <dbReference type="SAM" id="MobiDB-lite"/>
    </source>
</evidence>
<feature type="signal peptide" evidence="2">
    <location>
        <begin position="1"/>
        <end position="24"/>
    </location>
</feature>
<sequence>MTMTTPVRRVLLLLSCVAACSKEAATEPAAPTDPIDASSSEPNTSQGDAATSTSSDAAEVDAEADADADADAACGPVRRFSYTSTAVTSLGCDANAAATIIDAPVPARGRALGRATFDVRLANGSVIHFWNVRVAMGEPLFSYGLGDDLCPGPTHHRSNVGFGKLTDVDNHARLLGYAGAAPCTAGAVEVLAGATLELWVEDEREACAGKDIAFASWYGSKGVADYHEWTTSMAPMPGVVASLTTDAPSEKLRVIGVVEGSPAMNPNKTCGAESSTLVMQTTLDKAVMATSTDAVPASQGMGHLVLFTSGDAQETRSVTPGAHEASLLVGSNFTGTVRTGGCCGDGSVALVRER</sequence>
<dbReference type="EMBL" id="CP012333">
    <property type="protein sequence ID" value="AKU96751.1"/>
    <property type="molecule type" value="Genomic_DNA"/>
</dbReference>
<protein>
    <submittedName>
        <fullName evidence="3">Uncharacterized protein</fullName>
    </submittedName>
</protein>
<evidence type="ECO:0000313" key="3">
    <source>
        <dbReference type="EMBL" id="AKU96751.1"/>
    </source>
</evidence>